<comment type="similarity">
    <text evidence="1">Belongs to the short-chain dehydrogenases/reductases (SDR) family.</text>
</comment>
<dbReference type="InterPro" id="IPR002347">
    <property type="entry name" value="SDR_fam"/>
</dbReference>
<dbReference type="EMBL" id="JAEUXJ010000008">
    <property type="protein sequence ID" value="MBL6457390.1"/>
    <property type="molecule type" value="Genomic_DNA"/>
</dbReference>
<dbReference type="InterPro" id="IPR036291">
    <property type="entry name" value="NAD(P)-bd_dom_sf"/>
</dbReference>
<dbReference type="RefSeq" id="WP_202827132.1">
    <property type="nucleotide sequence ID" value="NZ_JAEUXJ010000008.1"/>
</dbReference>
<dbReference type="Proteomes" id="UP000606490">
    <property type="component" value="Unassembled WGS sequence"/>
</dbReference>
<keyword evidence="3" id="KW-0520">NAD</keyword>
<name>A0ABS1V6U0_9PROT</name>
<reference evidence="5 6" key="1">
    <citation type="submission" date="2021-01" db="EMBL/GenBank/DDBJ databases">
        <title>Belnapia mucosa sp. nov. and Belnapia arida sp. nov., isolated from the Tabernas Desert (Almeria, Spain).</title>
        <authorList>
            <person name="Molina-Menor E."/>
            <person name="Vidal-Verdu A."/>
            <person name="Calonge A."/>
            <person name="Satari L."/>
            <person name="Pereto Magraner J."/>
            <person name="Porcar Miralles M."/>
        </authorList>
    </citation>
    <scope>NUCLEOTIDE SEQUENCE [LARGE SCALE GENOMIC DNA]</scope>
    <source>
        <strain evidence="5 6">T6</strain>
    </source>
</reference>
<dbReference type="PROSITE" id="PS00061">
    <property type="entry name" value="ADH_SHORT"/>
    <property type="match status" value="1"/>
</dbReference>
<gene>
    <name evidence="5" type="ORF">JMJ55_18810</name>
</gene>
<keyword evidence="2" id="KW-0560">Oxidoreductase</keyword>
<feature type="domain" description="Ketoreductase" evidence="4">
    <location>
        <begin position="76"/>
        <end position="245"/>
    </location>
</feature>
<dbReference type="InterPro" id="IPR057326">
    <property type="entry name" value="KR_dom"/>
</dbReference>
<keyword evidence="6" id="KW-1185">Reference proteome</keyword>
<evidence type="ECO:0000313" key="6">
    <source>
        <dbReference type="Proteomes" id="UP000606490"/>
    </source>
</evidence>
<dbReference type="PRINTS" id="PR00081">
    <property type="entry name" value="GDHRDH"/>
</dbReference>
<dbReference type="PANTHER" id="PTHR24321:SF8">
    <property type="entry name" value="ESTRADIOL 17-BETA-DEHYDROGENASE 8-RELATED"/>
    <property type="match status" value="1"/>
</dbReference>
<dbReference type="CDD" id="cd05233">
    <property type="entry name" value="SDR_c"/>
    <property type="match status" value="1"/>
</dbReference>
<comment type="caution">
    <text evidence="5">The sequence shown here is derived from an EMBL/GenBank/DDBJ whole genome shotgun (WGS) entry which is preliminary data.</text>
</comment>
<protein>
    <submittedName>
        <fullName evidence="5">SDR family oxidoreductase</fullName>
    </submittedName>
</protein>
<dbReference type="Gene3D" id="3.40.50.720">
    <property type="entry name" value="NAD(P)-binding Rossmann-like Domain"/>
    <property type="match status" value="1"/>
</dbReference>
<dbReference type="Pfam" id="PF13561">
    <property type="entry name" value="adh_short_C2"/>
    <property type="match status" value="1"/>
</dbReference>
<accession>A0ABS1V6U0</accession>
<evidence type="ECO:0000256" key="1">
    <source>
        <dbReference type="ARBA" id="ARBA00006484"/>
    </source>
</evidence>
<evidence type="ECO:0000259" key="4">
    <source>
        <dbReference type="SMART" id="SM00822"/>
    </source>
</evidence>
<dbReference type="SUPFAM" id="SSF51735">
    <property type="entry name" value="NAD(P)-binding Rossmann-fold domains"/>
    <property type="match status" value="1"/>
</dbReference>
<evidence type="ECO:0000256" key="3">
    <source>
        <dbReference type="ARBA" id="ARBA00023027"/>
    </source>
</evidence>
<organism evidence="5 6">
    <name type="scientific">Belnapia mucosa</name>
    <dbReference type="NCBI Taxonomy" id="2804532"/>
    <lineage>
        <taxon>Bacteria</taxon>
        <taxon>Pseudomonadati</taxon>
        <taxon>Pseudomonadota</taxon>
        <taxon>Alphaproteobacteria</taxon>
        <taxon>Acetobacterales</taxon>
        <taxon>Roseomonadaceae</taxon>
        <taxon>Belnapia</taxon>
    </lineage>
</organism>
<evidence type="ECO:0000313" key="5">
    <source>
        <dbReference type="EMBL" id="MBL6457390.1"/>
    </source>
</evidence>
<sequence length="318" mass="33147">MQIEPCGRGGDPVHRHLLLAQHRNRRAGTIIKPISVASVISSATPVDASLRDGHLMEGCRPCNGQQGQVRMRMHGRRVAITGGSSGIGLETARLFIAEGARVALLDLNGSEAAASALGHGASGILCDVTSEASVQAAVEAAGQALGGLDGLVNSAGVSLWRPLAETSYEDWRRVHAIDLDGPFLVTRAALRLLRAAGGGTIVNLASGAGMRPLPNLGAYCSAKAGLVMLTRALALEFAAENIRVNAVAPGPIHTPMLERTLTRVPDREAKMQEFLARVGMGRLGTAEEVARAVLFLSCAESSFTTGGVIEVDGGRVQI</sequence>
<dbReference type="SMART" id="SM00822">
    <property type="entry name" value="PKS_KR"/>
    <property type="match status" value="1"/>
</dbReference>
<dbReference type="PANTHER" id="PTHR24321">
    <property type="entry name" value="DEHYDROGENASES, SHORT CHAIN"/>
    <property type="match status" value="1"/>
</dbReference>
<evidence type="ECO:0000256" key="2">
    <source>
        <dbReference type="ARBA" id="ARBA00023002"/>
    </source>
</evidence>
<dbReference type="NCBIfam" id="NF005559">
    <property type="entry name" value="PRK07231.1"/>
    <property type="match status" value="1"/>
</dbReference>
<dbReference type="InterPro" id="IPR020904">
    <property type="entry name" value="Sc_DH/Rdtase_CS"/>
</dbReference>
<dbReference type="PRINTS" id="PR00080">
    <property type="entry name" value="SDRFAMILY"/>
</dbReference>
<proteinExistence type="inferred from homology"/>